<protein>
    <submittedName>
        <fullName evidence="2">Uncharacterized protein</fullName>
    </submittedName>
</protein>
<keyword evidence="3" id="KW-1185">Reference proteome</keyword>
<dbReference type="EMBL" id="JAASRO010000001">
    <property type="protein sequence ID" value="NIK58053.1"/>
    <property type="molecule type" value="Genomic_DNA"/>
</dbReference>
<dbReference type="RefSeq" id="WP_167203112.1">
    <property type="nucleotide sequence ID" value="NZ_JAASRO010000001.1"/>
</dbReference>
<gene>
    <name evidence="2" type="ORF">BJY22_003770</name>
</gene>
<sequence>MPEPAQRVPEDSAAYREFARLYNVARQLRPTGVDRWNRELYATRGPGYFDQRIGAIGVNENRLRQGLTLPSEPANSRVHAAALATVLRRASQAGMALDAPGEANAVRTDGSLGLSDGVASLRVAGDFQAFSRMAGYPRLAYDGSQETGASAAANGLVHQASGPRLSRGELLNDLSRGPVAMQFDRLAEGVVRNRLEEVAPAEGVDRRAMRAELIGTMLHPRWEELAQRSPEAGRQVADEIGRALNAKVDELRRTTRQTTMGAAGDGVQSPGVERLQSDVRHAATQQSQPRDAGSEPRDAGSEPRDAGSEAQDAGSEAQDAVRFLRGVAPAAEVPGSAPALGDGSRVAARASVPRAARVRNSGEPRRR</sequence>
<dbReference type="AlphaFoldDB" id="A0A7X6A1J9"/>
<evidence type="ECO:0000256" key="1">
    <source>
        <dbReference type="SAM" id="MobiDB-lite"/>
    </source>
</evidence>
<name>A0A7X6A1J9_9ACTN</name>
<dbReference type="Proteomes" id="UP000555407">
    <property type="component" value="Unassembled WGS sequence"/>
</dbReference>
<accession>A0A7X6A1J9</accession>
<proteinExistence type="predicted"/>
<evidence type="ECO:0000313" key="3">
    <source>
        <dbReference type="Proteomes" id="UP000555407"/>
    </source>
</evidence>
<comment type="caution">
    <text evidence="2">The sequence shown here is derived from an EMBL/GenBank/DDBJ whole genome shotgun (WGS) entry which is preliminary data.</text>
</comment>
<reference evidence="2 3" key="1">
    <citation type="submission" date="2020-03" db="EMBL/GenBank/DDBJ databases">
        <title>Sequencing the genomes of 1000 actinobacteria strains.</title>
        <authorList>
            <person name="Klenk H.-P."/>
        </authorList>
    </citation>
    <scope>NUCLEOTIDE SEQUENCE [LARGE SCALE GENOMIC DNA]</scope>
    <source>
        <strain evidence="2 3">DSM 45490</strain>
    </source>
</reference>
<feature type="compositionally biased region" description="Low complexity" evidence="1">
    <location>
        <begin position="344"/>
        <end position="359"/>
    </location>
</feature>
<organism evidence="2 3">
    <name type="scientific">Kribbella shirazensis</name>
    <dbReference type="NCBI Taxonomy" id="1105143"/>
    <lineage>
        <taxon>Bacteria</taxon>
        <taxon>Bacillati</taxon>
        <taxon>Actinomycetota</taxon>
        <taxon>Actinomycetes</taxon>
        <taxon>Propionibacteriales</taxon>
        <taxon>Kribbellaceae</taxon>
        <taxon>Kribbella</taxon>
    </lineage>
</organism>
<evidence type="ECO:0000313" key="2">
    <source>
        <dbReference type="EMBL" id="NIK58053.1"/>
    </source>
</evidence>
<feature type="compositionally biased region" description="Basic and acidic residues" evidence="1">
    <location>
        <begin position="292"/>
        <end position="307"/>
    </location>
</feature>
<feature type="region of interest" description="Disordered" evidence="1">
    <location>
        <begin position="279"/>
        <end position="367"/>
    </location>
</feature>